<sequence>MAKHKKIQLKKRSGPAARIHRGLSMPVGPGSDSSTLSFRSLAELKAKYFVFTGRLPRRSFIMRTLVLMFAQLMFSAILYSRFAEAVLINRMDYAAVFAIIFVLLSIPVIWSQLSLGMRRCHDMNKQGALFIIPFACYLASYILPIAGMDTAAMAAQSIMAVSYLGFFTVKGTSGDNAYGPERAR</sequence>
<dbReference type="RefSeq" id="WP_107196543.1">
    <property type="nucleotide sequence ID" value="NZ_CP029462.1"/>
</dbReference>
<dbReference type="PANTHER" id="PTHR34980">
    <property type="entry name" value="INNER MEMBRANE PROTEIN-RELATED-RELATED"/>
    <property type="match status" value="1"/>
</dbReference>
<dbReference type="OrthoDB" id="9812349at2"/>
<evidence type="ECO:0000313" key="2">
    <source>
        <dbReference type="EMBL" id="AXL21782.1"/>
    </source>
</evidence>
<evidence type="ECO:0000256" key="1">
    <source>
        <dbReference type="SAM" id="Phobius"/>
    </source>
</evidence>
<feature type="transmembrane region" description="Helical" evidence="1">
    <location>
        <begin position="151"/>
        <end position="169"/>
    </location>
</feature>
<protein>
    <submittedName>
        <fullName evidence="2">DUF805 domain-containing protein</fullName>
    </submittedName>
</protein>
<proteinExistence type="predicted"/>
<dbReference type="Pfam" id="PF05656">
    <property type="entry name" value="DUF805"/>
    <property type="match status" value="1"/>
</dbReference>
<keyword evidence="3" id="KW-1185">Reference proteome</keyword>
<accession>A0A346B0Y9</accession>
<dbReference type="KEGG" id="meg:DKB62_09525"/>
<keyword evidence="1" id="KW-1133">Transmembrane helix</keyword>
<evidence type="ECO:0000313" key="3">
    <source>
        <dbReference type="Proteomes" id="UP000254337"/>
    </source>
</evidence>
<gene>
    <name evidence="2" type="ORF">DKB62_09525</name>
</gene>
<dbReference type="GO" id="GO:0005886">
    <property type="term" value="C:plasma membrane"/>
    <property type="evidence" value="ECO:0007669"/>
    <property type="project" value="TreeGrafter"/>
</dbReference>
<feature type="transmembrane region" description="Helical" evidence="1">
    <location>
        <begin position="94"/>
        <end position="115"/>
    </location>
</feature>
<keyword evidence="1" id="KW-0812">Transmembrane</keyword>
<dbReference type="PANTHER" id="PTHR34980:SF2">
    <property type="entry name" value="INNER MEMBRANE PROTEIN YHAH-RELATED"/>
    <property type="match status" value="1"/>
</dbReference>
<dbReference type="InterPro" id="IPR008523">
    <property type="entry name" value="DUF805"/>
</dbReference>
<reference evidence="2 3" key="1">
    <citation type="submission" date="2018-05" db="EMBL/GenBank/DDBJ databases">
        <title>Complete genome sequence of Megasphaera sp. AJH120T, isolated from the ceca of a chicken.</title>
        <authorList>
            <person name="Maki J."/>
            <person name="Looft T."/>
        </authorList>
    </citation>
    <scope>NUCLEOTIDE SEQUENCE [LARGE SCALE GENOMIC DNA]</scope>
    <source>
        <strain evidence="2 3">AJH120</strain>
    </source>
</reference>
<dbReference type="AlphaFoldDB" id="A0A346B0Y9"/>
<feature type="transmembrane region" description="Helical" evidence="1">
    <location>
        <begin position="127"/>
        <end position="145"/>
    </location>
</feature>
<dbReference type="EMBL" id="CP029462">
    <property type="protein sequence ID" value="AXL21782.1"/>
    <property type="molecule type" value="Genomic_DNA"/>
</dbReference>
<organism evidence="2 3">
    <name type="scientific">Megasphaera stantonii</name>
    <dbReference type="NCBI Taxonomy" id="2144175"/>
    <lineage>
        <taxon>Bacteria</taxon>
        <taxon>Bacillati</taxon>
        <taxon>Bacillota</taxon>
        <taxon>Negativicutes</taxon>
        <taxon>Veillonellales</taxon>
        <taxon>Veillonellaceae</taxon>
        <taxon>Megasphaera</taxon>
    </lineage>
</organism>
<name>A0A346B0Y9_9FIRM</name>
<keyword evidence="1" id="KW-0472">Membrane</keyword>
<dbReference type="Proteomes" id="UP000254337">
    <property type="component" value="Chromosome"/>
</dbReference>
<feature type="transmembrane region" description="Helical" evidence="1">
    <location>
        <begin position="60"/>
        <end position="82"/>
    </location>
</feature>